<dbReference type="AlphaFoldDB" id="L7JNU7"/>
<accession>L7JNU7</accession>
<sequence>MIGKLRGGDGGEVRKLIFGWGGVTLGIPCRNGQE</sequence>
<organism>
    <name type="scientific">Pyricularia oryzae (strain P131)</name>
    <name type="common">Rice blast fungus</name>
    <name type="synonym">Magnaporthe oryzae</name>
    <dbReference type="NCBI Taxonomy" id="1143193"/>
    <lineage>
        <taxon>Eukaryota</taxon>
        <taxon>Fungi</taxon>
        <taxon>Dikarya</taxon>
        <taxon>Ascomycota</taxon>
        <taxon>Pezizomycotina</taxon>
        <taxon>Sordariomycetes</taxon>
        <taxon>Sordariomycetidae</taxon>
        <taxon>Magnaporthales</taxon>
        <taxon>Pyriculariaceae</taxon>
        <taxon>Pyricularia</taxon>
    </lineage>
</organism>
<reference evidence="1" key="1">
    <citation type="journal article" date="2012" name="PLoS Genet.">
        <title>Comparative analysis of the genomes of two field isolates of the rice blast fungus Magnaporthe oryzae.</title>
        <authorList>
            <person name="Xue M."/>
            <person name="Yang J."/>
            <person name="Li Z."/>
            <person name="Hu S."/>
            <person name="Yao N."/>
            <person name="Dean R.A."/>
            <person name="Zhao W."/>
            <person name="Shen M."/>
            <person name="Zhang H."/>
            <person name="Li C."/>
            <person name="Liu L."/>
            <person name="Cao L."/>
            <person name="Xu X."/>
            <person name="Xing Y."/>
            <person name="Hsiang T."/>
            <person name="Zhang Z."/>
            <person name="Xu J.R."/>
            <person name="Peng Y.L."/>
        </authorList>
    </citation>
    <scope>NUCLEOTIDE SEQUENCE [LARGE SCALE GENOMIC DNA]</scope>
    <source>
        <strain evidence="1">P131</strain>
    </source>
</reference>
<dbReference type="EMBL" id="JH795497">
    <property type="protein sequence ID" value="ELQ69484.1"/>
    <property type="molecule type" value="Genomic_DNA"/>
</dbReference>
<protein>
    <submittedName>
        <fullName evidence="1">Uncharacterized protein</fullName>
    </submittedName>
</protein>
<gene>
    <name evidence="1" type="ORF">OOW_P131scaffold00150g2</name>
</gene>
<name>L7JNU7_PYRO1</name>
<proteinExistence type="predicted"/>
<evidence type="ECO:0000313" key="1">
    <source>
        <dbReference type="EMBL" id="ELQ69484.1"/>
    </source>
</evidence>